<comment type="similarity">
    <text evidence="6">Belongs to the exbB/tolQ family.</text>
</comment>
<evidence type="ECO:0000256" key="4">
    <source>
        <dbReference type="ARBA" id="ARBA00022989"/>
    </source>
</evidence>
<name>A0A2W2AI16_9BACT</name>
<dbReference type="InterPro" id="IPR050790">
    <property type="entry name" value="ExbB/TolQ_transport"/>
</dbReference>
<dbReference type="Pfam" id="PF01618">
    <property type="entry name" value="MotA_ExbB"/>
    <property type="match status" value="1"/>
</dbReference>
<keyword evidence="3 7" id="KW-0812">Transmembrane</keyword>
<feature type="transmembrane region" description="Helical" evidence="7">
    <location>
        <begin position="41"/>
        <end position="57"/>
    </location>
</feature>
<proteinExistence type="inferred from homology"/>
<evidence type="ECO:0000256" key="7">
    <source>
        <dbReference type="SAM" id="Phobius"/>
    </source>
</evidence>
<comment type="caution">
    <text evidence="9">The sequence shown here is derived from an EMBL/GenBank/DDBJ whole genome shotgun (WGS) entry which is preliminary data.</text>
</comment>
<evidence type="ECO:0000256" key="1">
    <source>
        <dbReference type="ARBA" id="ARBA00004651"/>
    </source>
</evidence>
<keyword evidence="6" id="KW-0653">Protein transport</keyword>
<keyword evidence="6" id="KW-0813">Transport</keyword>
<dbReference type="GO" id="GO:0005886">
    <property type="term" value="C:plasma membrane"/>
    <property type="evidence" value="ECO:0007669"/>
    <property type="project" value="UniProtKB-SubCell"/>
</dbReference>
<comment type="subcellular location">
    <subcellularLocation>
        <location evidence="1">Cell membrane</location>
        <topology evidence="1">Multi-pass membrane protein</topology>
    </subcellularLocation>
    <subcellularLocation>
        <location evidence="6">Membrane</location>
        <topology evidence="6">Multi-pass membrane protein</topology>
    </subcellularLocation>
</comment>
<accession>A0A2W2AI16</accession>
<dbReference type="Proteomes" id="UP000248745">
    <property type="component" value="Unassembled WGS sequence"/>
</dbReference>
<dbReference type="PANTHER" id="PTHR30625">
    <property type="entry name" value="PROTEIN TOLQ"/>
    <property type="match status" value="1"/>
</dbReference>
<keyword evidence="5 7" id="KW-0472">Membrane</keyword>
<evidence type="ECO:0000256" key="6">
    <source>
        <dbReference type="RuleBase" id="RU004057"/>
    </source>
</evidence>
<reference evidence="9 10" key="1">
    <citation type="submission" date="2018-06" db="EMBL/GenBank/DDBJ databases">
        <title>Mucibacter soli gen. nov., sp. nov., a new member of the family Chitinophagaceae producing mucin.</title>
        <authorList>
            <person name="Kim M.-K."/>
            <person name="Park S."/>
            <person name="Kim T.-S."/>
            <person name="Joung Y."/>
            <person name="Han J.-H."/>
            <person name="Kim S.B."/>
        </authorList>
    </citation>
    <scope>NUCLEOTIDE SEQUENCE [LARGE SCALE GENOMIC DNA]</scope>
    <source>
        <strain evidence="9 10">R1-15</strain>
    </source>
</reference>
<keyword evidence="2" id="KW-1003">Cell membrane</keyword>
<dbReference type="EMBL" id="QKTW01000002">
    <property type="protein sequence ID" value="PZF74891.1"/>
    <property type="molecule type" value="Genomic_DNA"/>
</dbReference>
<sequence>MSLFLTLMLQADTAVKAVTDAAKDSQESISLFYLLKEGGVLMIPLFICSIILVYVFAERWMAIRKASEMDPTFMSRIREQITGGNIPAAKSLARSTSGPVARMIEKGVSRIGRPVDQIEKSMESTGKLEVYKLEKNLSILSTLAGIAPMFGFLGTIAGMIILFFNIQHQGFSLEHIAGGIYTKMVTSAVGLIIGLLSYVAYNYLNAQINKNVNKMEAASVEFLDILQEPAK</sequence>
<keyword evidence="4 7" id="KW-1133">Transmembrane helix</keyword>
<evidence type="ECO:0000313" key="10">
    <source>
        <dbReference type="Proteomes" id="UP000248745"/>
    </source>
</evidence>
<organism evidence="9 10">
    <name type="scientific">Taibaiella soli</name>
    <dbReference type="NCBI Taxonomy" id="1649169"/>
    <lineage>
        <taxon>Bacteria</taxon>
        <taxon>Pseudomonadati</taxon>
        <taxon>Bacteroidota</taxon>
        <taxon>Chitinophagia</taxon>
        <taxon>Chitinophagales</taxon>
        <taxon>Chitinophagaceae</taxon>
        <taxon>Taibaiella</taxon>
    </lineage>
</organism>
<feature type="domain" description="MotA/TolQ/ExbB proton channel" evidence="8">
    <location>
        <begin position="98"/>
        <end position="216"/>
    </location>
</feature>
<evidence type="ECO:0000256" key="5">
    <source>
        <dbReference type="ARBA" id="ARBA00023136"/>
    </source>
</evidence>
<dbReference type="GO" id="GO:0017038">
    <property type="term" value="P:protein import"/>
    <property type="evidence" value="ECO:0007669"/>
    <property type="project" value="TreeGrafter"/>
</dbReference>
<dbReference type="PANTHER" id="PTHR30625:SF17">
    <property type="entry name" value="TOLQ-RELATED"/>
    <property type="match status" value="1"/>
</dbReference>
<dbReference type="RefSeq" id="WP_110997097.1">
    <property type="nucleotide sequence ID" value="NZ_QKTW01000002.1"/>
</dbReference>
<evidence type="ECO:0000256" key="3">
    <source>
        <dbReference type="ARBA" id="ARBA00022692"/>
    </source>
</evidence>
<dbReference type="OrthoDB" id="4045at2"/>
<dbReference type="AlphaFoldDB" id="A0A2W2AI16"/>
<gene>
    <name evidence="9" type="ORF">DN068_01465</name>
</gene>
<evidence type="ECO:0000259" key="8">
    <source>
        <dbReference type="Pfam" id="PF01618"/>
    </source>
</evidence>
<protein>
    <submittedName>
        <fullName evidence="9">MotA/TolQ/ExbB proton channel family protein</fullName>
    </submittedName>
</protein>
<keyword evidence="10" id="KW-1185">Reference proteome</keyword>
<feature type="transmembrane region" description="Helical" evidence="7">
    <location>
        <begin position="184"/>
        <end position="204"/>
    </location>
</feature>
<dbReference type="InterPro" id="IPR002898">
    <property type="entry name" value="MotA_ExbB_proton_chnl"/>
</dbReference>
<evidence type="ECO:0000256" key="2">
    <source>
        <dbReference type="ARBA" id="ARBA00022475"/>
    </source>
</evidence>
<feature type="transmembrane region" description="Helical" evidence="7">
    <location>
        <begin position="137"/>
        <end position="164"/>
    </location>
</feature>
<evidence type="ECO:0000313" key="9">
    <source>
        <dbReference type="EMBL" id="PZF74891.1"/>
    </source>
</evidence>